<comment type="caution">
    <text evidence="2">The sequence shown here is derived from an EMBL/GenBank/DDBJ whole genome shotgun (WGS) entry which is preliminary data.</text>
</comment>
<dbReference type="Proteomes" id="UP001153069">
    <property type="component" value="Unassembled WGS sequence"/>
</dbReference>
<proteinExistence type="predicted"/>
<dbReference type="AlphaFoldDB" id="A0A9N8DUR3"/>
<accession>A0A9N8DUR3</accession>
<name>A0A9N8DUR3_9STRA</name>
<sequence length="150" mass="17237">MLPSWSPNNDADFFARFAADPWGECPRKAAACRQRRRQELVSLMEDNGVGSAEHLRALNLEQLEEMYKMSGSYDEEHFQYTADGSSSSSFPFHSIWKSLLESKEIWQSFMMPECLNLYHPTTFTADQPQEAEDVRSSDSSMFESPWGSNF</sequence>
<protein>
    <submittedName>
        <fullName evidence="2">Uncharacterized protein</fullName>
    </submittedName>
</protein>
<gene>
    <name evidence="2" type="ORF">SEMRO_365_G127460.1</name>
</gene>
<dbReference type="EMBL" id="CAICTM010000364">
    <property type="protein sequence ID" value="CAB9508899.1"/>
    <property type="molecule type" value="Genomic_DNA"/>
</dbReference>
<keyword evidence="3" id="KW-1185">Reference proteome</keyword>
<evidence type="ECO:0000256" key="1">
    <source>
        <dbReference type="SAM" id="MobiDB-lite"/>
    </source>
</evidence>
<evidence type="ECO:0000313" key="3">
    <source>
        <dbReference type="Proteomes" id="UP001153069"/>
    </source>
</evidence>
<feature type="compositionally biased region" description="Polar residues" evidence="1">
    <location>
        <begin position="137"/>
        <end position="150"/>
    </location>
</feature>
<evidence type="ECO:0000313" key="2">
    <source>
        <dbReference type="EMBL" id="CAB9508899.1"/>
    </source>
</evidence>
<organism evidence="2 3">
    <name type="scientific">Seminavis robusta</name>
    <dbReference type="NCBI Taxonomy" id="568900"/>
    <lineage>
        <taxon>Eukaryota</taxon>
        <taxon>Sar</taxon>
        <taxon>Stramenopiles</taxon>
        <taxon>Ochrophyta</taxon>
        <taxon>Bacillariophyta</taxon>
        <taxon>Bacillariophyceae</taxon>
        <taxon>Bacillariophycidae</taxon>
        <taxon>Naviculales</taxon>
        <taxon>Naviculaceae</taxon>
        <taxon>Seminavis</taxon>
    </lineage>
</organism>
<feature type="region of interest" description="Disordered" evidence="1">
    <location>
        <begin position="127"/>
        <end position="150"/>
    </location>
</feature>
<reference evidence="2" key="1">
    <citation type="submission" date="2020-06" db="EMBL/GenBank/DDBJ databases">
        <authorList>
            <consortium name="Plant Systems Biology data submission"/>
        </authorList>
    </citation>
    <scope>NUCLEOTIDE SEQUENCE</scope>
    <source>
        <strain evidence="2">D6</strain>
    </source>
</reference>